<feature type="transmembrane region" description="Helical" evidence="1">
    <location>
        <begin position="6"/>
        <end position="26"/>
    </location>
</feature>
<dbReference type="OrthoDB" id="2508967at2759"/>
<dbReference type="EMBL" id="VSWC01000144">
    <property type="protein sequence ID" value="KAA1077619.1"/>
    <property type="molecule type" value="Genomic_DNA"/>
</dbReference>
<keyword evidence="1" id="KW-1133">Transmembrane helix</keyword>
<keyword evidence="1" id="KW-0812">Transmembrane</keyword>
<protein>
    <submittedName>
        <fullName evidence="3">Uncharacterized protein</fullName>
    </submittedName>
</protein>
<reference evidence="4 5" key="1">
    <citation type="submission" date="2019-05" db="EMBL/GenBank/DDBJ databases">
        <title>Emergence of the Ug99 lineage of the wheat stem rust pathogen through somatic hybridization.</title>
        <authorList>
            <person name="Li F."/>
            <person name="Upadhyaya N.M."/>
            <person name="Sperschneider J."/>
            <person name="Matny O."/>
            <person name="Nguyen-Phuc H."/>
            <person name="Mago R."/>
            <person name="Raley C."/>
            <person name="Miller M.E."/>
            <person name="Silverstein K.A.T."/>
            <person name="Henningsen E."/>
            <person name="Hirsch C.D."/>
            <person name="Visser B."/>
            <person name="Pretorius Z.A."/>
            <person name="Steffenson B.J."/>
            <person name="Schwessinger B."/>
            <person name="Dodds P.N."/>
            <person name="Figueroa M."/>
        </authorList>
    </citation>
    <scope>NUCLEOTIDE SEQUENCE [LARGE SCALE GENOMIC DNA]</scope>
    <source>
        <strain evidence="3">21-0</strain>
        <strain evidence="2 5">Ug99</strain>
    </source>
</reference>
<dbReference type="Proteomes" id="UP000325313">
    <property type="component" value="Unassembled WGS sequence"/>
</dbReference>
<dbReference type="EMBL" id="VDEP01000507">
    <property type="protein sequence ID" value="KAA1067162.1"/>
    <property type="molecule type" value="Genomic_DNA"/>
</dbReference>
<evidence type="ECO:0000313" key="3">
    <source>
        <dbReference type="EMBL" id="KAA1077619.1"/>
    </source>
</evidence>
<accession>A0A5B0MNL1</accession>
<keyword evidence="4" id="KW-1185">Reference proteome</keyword>
<dbReference type="Proteomes" id="UP000324748">
    <property type="component" value="Unassembled WGS sequence"/>
</dbReference>
<evidence type="ECO:0000313" key="5">
    <source>
        <dbReference type="Proteomes" id="UP000325313"/>
    </source>
</evidence>
<proteinExistence type="predicted"/>
<dbReference type="AlphaFoldDB" id="A0A5B0MNL1"/>
<sequence>MTLVVTLSHCRLLWAILGCFTINVLAMESSRMRGFSGGSMWGSSSLRGGYEDLSLEDIRKGVVENSLEEFTNAYQKKQNAFNAEYESHNTLPFGRVLYPDLRRGRPSTVLLPGTNPLKGLGESEWTTLYTHLIDGLSKRYHEELKSLSLVKYKKEQTKLLHWLDFEIFWPQHGLPILGTSRNSYGLESIENSVLGDNQVELINYFACGTLNRHNPILEPTVTNLLKSYRDSRNHAMIKKYDPLERFGDYVAACNIYYYSPAKK</sequence>
<keyword evidence="1" id="KW-0472">Membrane</keyword>
<name>A0A5B0MNL1_PUCGR</name>
<evidence type="ECO:0000313" key="4">
    <source>
        <dbReference type="Proteomes" id="UP000324748"/>
    </source>
</evidence>
<comment type="caution">
    <text evidence="3">The sequence shown here is derived from an EMBL/GenBank/DDBJ whole genome shotgun (WGS) entry which is preliminary data.</text>
</comment>
<evidence type="ECO:0000256" key="1">
    <source>
        <dbReference type="SAM" id="Phobius"/>
    </source>
</evidence>
<organism evidence="3 4">
    <name type="scientific">Puccinia graminis f. sp. tritici</name>
    <dbReference type="NCBI Taxonomy" id="56615"/>
    <lineage>
        <taxon>Eukaryota</taxon>
        <taxon>Fungi</taxon>
        <taxon>Dikarya</taxon>
        <taxon>Basidiomycota</taxon>
        <taxon>Pucciniomycotina</taxon>
        <taxon>Pucciniomycetes</taxon>
        <taxon>Pucciniales</taxon>
        <taxon>Pucciniaceae</taxon>
        <taxon>Puccinia</taxon>
    </lineage>
</organism>
<evidence type="ECO:0000313" key="2">
    <source>
        <dbReference type="EMBL" id="KAA1067162.1"/>
    </source>
</evidence>
<gene>
    <name evidence="3" type="ORF">PGT21_013750</name>
    <name evidence="2" type="ORF">PGTUg99_023195</name>
</gene>